<dbReference type="InterPro" id="IPR016186">
    <property type="entry name" value="C-type_lectin-like/link_sf"/>
</dbReference>
<evidence type="ECO:0000256" key="8">
    <source>
        <dbReference type="ARBA" id="ARBA00022729"/>
    </source>
</evidence>
<dbReference type="SMART" id="SM00181">
    <property type="entry name" value="EGF"/>
    <property type="match status" value="2"/>
</dbReference>
<keyword evidence="12" id="KW-0130">Cell adhesion</keyword>
<sequence>VKKLESPPPKAIDTQSKTVVQLTESNQSGTKISHFFLSLPLSPPVLLLFKESGAWTYSASTENMTFDEASAYCQQRYTHLVAIQNQEEIEYLNSTFSHSPSYYWIGIRKINNTWTWIGTHMPLTEEARNWAPGEPNNMQKGEDCVEIYIKRNKDSGKWNDERCNKKKLALCYTAACTNTSCSGHGECVETINNYTCQCHPGFSGLNCEQVVTCQAQEFPEHGSLDCTHPLGDFSYNSSCTVSCEKGYVPSSTELLRCTSSGEWSAPPPTCNVVQCDTLTKPAKGSIDCSQNSGNFPWNTTCAFDCEEGFKLIGAQRLQCTSTGNWDNEQPMCKAVTCGAVHEPQNGSMSCSHSPAGEYTFKSSCEFTCEEGFMLQGSAQVECTAQGQWTQQAPVCEAFQCEELFRPARGYMSCLPSASGNFQSGASCEFSCEQGFMLKGSTRLQCGPTGKWDSKKPTCEAVKCDVIHHPQRGSMTCSHSPSGDFTYQSSCAFSCEEGFELHGSAQLECTPQGQWTQKVPSCQVVQCSSLAGLEKINVSCSGELVFGTMCTFACPEGWTLNGSAALTCDATGHWSGMPPTCEAPVESNVPLAVGLSAVGTSLLTLTSFLLWLLKRLRKKAKKFVPARYFQGNVGVFRELYGMSSDCGSGQCSAVVSCDFLAHHGTDCWTYHYSANSMNWEKARRFCKENYTDMVAIQNKGENEYLNRELPLSQTYYWIGIRKIRNMWTWVGTNKTLTKEAENWGHGEPNNKKSREDCVEIYIKREKDAGKWNDDACHKAKRALCYTVDMENVWKPSIIIPATAMWGTMVLNVSLAPEQGSMTCTHPLGDFSFSSQCAFNCFEGTEMIGIEETTCGPFGNWSSLEPTCHFGSGSLDKNPLSKRESLLSAFFLFTKAIQCEPLTAPDLGTIDCDHPQANFSLTSVCTFNCSEGTALIGEKTTTCRSPGIWSNPSPICQKLNRSFTMIKEGDYNPLFIPVAVMVTAFAGLAFIIWLARRLKKGT</sequence>
<comment type="subcellular location">
    <subcellularLocation>
        <location evidence="1">Cell membrane</location>
        <topology evidence="1">Single-pass type I membrane protein</topology>
    </subcellularLocation>
</comment>
<evidence type="ECO:0000256" key="25">
    <source>
        <dbReference type="SAM" id="Phobius"/>
    </source>
</evidence>
<keyword evidence="15 23" id="KW-1015">Disulfide bond</keyword>
<feature type="domain" description="Sushi" evidence="28">
    <location>
        <begin position="474"/>
        <end position="523"/>
    </location>
</feature>
<feature type="disulfide bond" evidence="24">
    <location>
        <begin position="494"/>
        <end position="521"/>
    </location>
</feature>
<evidence type="ECO:0000256" key="16">
    <source>
        <dbReference type="ARBA" id="ARBA00023180"/>
    </source>
</evidence>
<comment type="function">
    <text evidence="22">Cell-surface glycoprotein having a role in immunoadhesion. Mediates in the adhesion of blood neutrophils in cytokine-activated endothelium through interaction with SELPLG/PSGL1. May have a role in capillary morphogenesis.</text>
</comment>
<dbReference type="EMBL" id="JAGFMF010011697">
    <property type="protein sequence ID" value="KAG8515756.1"/>
    <property type="molecule type" value="Genomic_DNA"/>
</dbReference>
<feature type="domain" description="C-type lectin" evidence="27">
    <location>
        <begin position="52"/>
        <end position="172"/>
    </location>
</feature>
<reference evidence="29" key="1">
    <citation type="journal article" date="2021" name="Evol. Appl.">
        <title>The genome of the Pyrenean desman and the effects of bottlenecks and inbreeding on the genomic landscape of an endangered species.</title>
        <authorList>
            <person name="Escoda L."/>
            <person name="Castresana J."/>
        </authorList>
    </citation>
    <scope>NUCLEOTIDE SEQUENCE</scope>
    <source>
        <strain evidence="29">IBE-C5619</strain>
    </source>
</reference>
<evidence type="ECO:0000256" key="23">
    <source>
        <dbReference type="PROSITE-ProRule" id="PRU00076"/>
    </source>
</evidence>
<evidence type="ECO:0000256" key="10">
    <source>
        <dbReference type="ARBA" id="ARBA00022737"/>
    </source>
</evidence>
<evidence type="ECO:0000256" key="2">
    <source>
        <dbReference type="ARBA" id="ARBA00007360"/>
    </source>
</evidence>
<feature type="domain" description="Sushi" evidence="28">
    <location>
        <begin position="348"/>
        <end position="397"/>
    </location>
</feature>
<evidence type="ECO:0000313" key="30">
    <source>
        <dbReference type="Proteomes" id="UP000700334"/>
    </source>
</evidence>
<evidence type="ECO:0000256" key="11">
    <source>
        <dbReference type="ARBA" id="ARBA00022837"/>
    </source>
</evidence>
<dbReference type="Pfam" id="PF00084">
    <property type="entry name" value="Sushi"/>
    <property type="match status" value="8"/>
</dbReference>
<evidence type="ECO:0000256" key="6">
    <source>
        <dbReference type="ARBA" id="ARBA00022692"/>
    </source>
</evidence>
<dbReference type="Gene3D" id="2.10.70.10">
    <property type="entry name" value="Complement Module, domain 1"/>
    <property type="match status" value="8"/>
</dbReference>
<evidence type="ECO:0000313" key="29">
    <source>
        <dbReference type="EMBL" id="KAG8515756.1"/>
    </source>
</evidence>
<protein>
    <recommendedName>
        <fullName evidence="18">E-selectin</fullName>
    </recommendedName>
    <alternativeName>
        <fullName evidence="19">CD62 antigen-like family member E</fullName>
    </alternativeName>
    <alternativeName>
        <fullName evidence="20">Endothelial leukocyte adhesion molecule 1</fullName>
    </alternativeName>
    <alternativeName>
        <fullName evidence="21">Leukocyte-endothelial cell adhesion molecule 2</fullName>
    </alternativeName>
</protein>
<dbReference type="InterPro" id="IPR000742">
    <property type="entry name" value="EGF"/>
</dbReference>
<dbReference type="InterPro" id="IPR050350">
    <property type="entry name" value="Compl-Cell_Adhes-Reg"/>
</dbReference>
<keyword evidence="30" id="KW-1185">Reference proteome</keyword>
<comment type="subunit">
    <text evidence="17">Interacts with SELPLG/PSGL1 and PODXL2 through the sialyl Lewis X epitope. SELPLG sulfation appears not to be required for this interaction.</text>
</comment>
<dbReference type="PROSITE" id="PS50923">
    <property type="entry name" value="SUSHI"/>
    <property type="match status" value="8"/>
</dbReference>
<accession>A0A8J6A633</accession>
<keyword evidence="6 25" id="KW-0812">Transmembrane</keyword>
<dbReference type="SUPFAM" id="SSF56436">
    <property type="entry name" value="C-type lectin-like"/>
    <property type="match status" value="2"/>
</dbReference>
<feature type="domain" description="EGF-like" evidence="26">
    <location>
        <begin position="172"/>
        <end position="208"/>
    </location>
</feature>
<dbReference type="PANTHER" id="PTHR19325">
    <property type="entry name" value="COMPLEMENT COMPONENT-RELATED SUSHI DOMAIN-CONTAINING"/>
    <property type="match status" value="1"/>
</dbReference>
<keyword evidence="4 23" id="KW-0245">EGF-like domain</keyword>
<evidence type="ECO:0000256" key="5">
    <source>
        <dbReference type="ARBA" id="ARBA00022659"/>
    </source>
</evidence>
<feature type="domain" description="Sushi" evidence="28">
    <location>
        <begin position="895"/>
        <end position="956"/>
    </location>
</feature>
<evidence type="ECO:0000256" key="20">
    <source>
        <dbReference type="ARBA" id="ARBA00042113"/>
    </source>
</evidence>
<dbReference type="GO" id="GO:0007155">
    <property type="term" value="P:cell adhesion"/>
    <property type="evidence" value="ECO:0007669"/>
    <property type="project" value="UniProtKB-KW"/>
</dbReference>
<dbReference type="PROSITE" id="PS50026">
    <property type="entry name" value="EGF_3"/>
    <property type="match status" value="1"/>
</dbReference>
<feature type="transmembrane region" description="Helical" evidence="25">
    <location>
        <begin position="972"/>
        <end position="993"/>
    </location>
</feature>
<feature type="disulfide bond" evidence="24">
    <location>
        <begin position="243"/>
        <end position="270"/>
    </location>
</feature>
<dbReference type="FunFam" id="3.10.100.10:FF:000007">
    <property type="entry name" value="L-selectin"/>
    <property type="match status" value="2"/>
</dbReference>
<feature type="disulfide bond" evidence="23">
    <location>
        <begin position="198"/>
        <end position="207"/>
    </location>
</feature>
<gene>
    <name evidence="29" type="ORF">J0S82_010838</name>
</gene>
<dbReference type="InterPro" id="IPR002396">
    <property type="entry name" value="Selectin_superfamily"/>
</dbReference>
<evidence type="ECO:0000256" key="7">
    <source>
        <dbReference type="ARBA" id="ARBA00022723"/>
    </source>
</evidence>
<feature type="disulfide bond" evidence="24">
    <location>
        <begin position="553"/>
        <end position="580"/>
    </location>
</feature>
<feature type="domain" description="Sushi" evidence="28">
    <location>
        <begin position="411"/>
        <end position="460"/>
    </location>
</feature>
<keyword evidence="5 24" id="KW-0768">Sushi</keyword>
<evidence type="ECO:0000256" key="21">
    <source>
        <dbReference type="ARBA" id="ARBA00043124"/>
    </source>
</evidence>
<keyword evidence="16" id="KW-0325">Glycoprotein</keyword>
<keyword evidence="9" id="KW-0430">Lectin</keyword>
<dbReference type="Gene3D" id="3.10.100.10">
    <property type="entry name" value="Mannose-Binding Protein A, subunit A"/>
    <property type="match status" value="2"/>
</dbReference>
<evidence type="ECO:0000259" key="26">
    <source>
        <dbReference type="PROSITE" id="PS50026"/>
    </source>
</evidence>
<dbReference type="InterPro" id="IPR033991">
    <property type="entry name" value="Selectin_CTLD"/>
</dbReference>
<feature type="domain" description="Sushi" evidence="28">
    <location>
        <begin position="820"/>
        <end position="868"/>
    </location>
</feature>
<dbReference type="GO" id="GO:0005886">
    <property type="term" value="C:plasma membrane"/>
    <property type="evidence" value="ECO:0007669"/>
    <property type="project" value="UniProtKB-SubCell"/>
</dbReference>
<keyword evidence="7" id="KW-0479">Metal-binding</keyword>
<dbReference type="InterPro" id="IPR035976">
    <property type="entry name" value="Sushi/SCR/CCP_sf"/>
</dbReference>
<evidence type="ECO:0000256" key="1">
    <source>
        <dbReference type="ARBA" id="ARBA00004251"/>
    </source>
</evidence>
<dbReference type="AlphaFoldDB" id="A0A8J6A633"/>
<keyword evidence="10" id="KW-0677">Repeat</keyword>
<comment type="caution">
    <text evidence="23">Lacks conserved residue(s) required for the propagation of feature annotation.</text>
</comment>
<dbReference type="GO" id="GO:0030246">
    <property type="term" value="F:carbohydrate binding"/>
    <property type="evidence" value="ECO:0007669"/>
    <property type="project" value="UniProtKB-KW"/>
</dbReference>
<feature type="disulfide bond" evidence="24">
    <location>
        <begin position="368"/>
        <end position="395"/>
    </location>
</feature>
<keyword evidence="3" id="KW-1003">Cell membrane</keyword>
<dbReference type="PANTHER" id="PTHR19325:SF493">
    <property type="entry name" value="E-SELECTIN"/>
    <property type="match status" value="1"/>
</dbReference>
<comment type="similarity">
    <text evidence="2">Belongs to the selectin/LECAM family.</text>
</comment>
<dbReference type="PROSITE" id="PS00615">
    <property type="entry name" value="C_TYPE_LECTIN_1"/>
    <property type="match status" value="2"/>
</dbReference>
<evidence type="ECO:0000256" key="17">
    <source>
        <dbReference type="ARBA" id="ARBA00038738"/>
    </source>
</evidence>
<dbReference type="GO" id="GO:0046872">
    <property type="term" value="F:metal ion binding"/>
    <property type="evidence" value="ECO:0007669"/>
    <property type="project" value="UniProtKB-KW"/>
</dbReference>
<dbReference type="SMART" id="SM00034">
    <property type="entry name" value="CLECT"/>
    <property type="match status" value="2"/>
</dbReference>
<dbReference type="OrthoDB" id="406096at2759"/>
<feature type="disulfide bond" evidence="24">
    <location>
        <begin position="839"/>
        <end position="866"/>
    </location>
</feature>
<dbReference type="PROSITE" id="PS00022">
    <property type="entry name" value="EGF_1"/>
    <property type="match status" value="1"/>
</dbReference>
<dbReference type="CDD" id="cd03592">
    <property type="entry name" value="CLECT_selectins_like"/>
    <property type="match status" value="2"/>
</dbReference>
<dbReference type="Proteomes" id="UP000700334">
    <property type="component" value="Unassembled WGS sequence"/>
</dbReference>
<dbReference type="PROSITE" id="PS50041">
    <property type="entry name" value="C_TYPE_LECTIN_2"/>
    <property type="match status" value="2"/>
</dbReference>
<evidence type="ECO:0000256" key="4">
    <source>
        <dbReference type="ARBA" id="ARBA00022536"/>
    </source>
</evidence>
<evidence type="ECO:0000256" key="3">
    <source>
        <dbReference type="ARBA" id="ARBA00022475"/>
    </source>
</evidence>
<name>A0A8J6A633_GALPY</name>
<feature type="disulfide bond" evidence="24">
    <location>
        <begin position="431"/>
        <end position="458"/>
    </location>
</feature>
<evidence type="ECO:0000256" key="15">
    <source>
        <dbReference type="ARBA" id="ARBA00023157"/>
    </source>
</evidence>
<dbReference type="InterPro" id="IPR018378">
    <property type="entry name" value="C-type_lectin_CS"/>
</dbReference>
<evidence type="ECO:0000259" key="28">
    <source>
        <dbReference type="PROSITE" id="PS50923"/>
    </source>
</evidence>
<feature type="domain" description="Sushi" evidence="28">
    <location>
        <begin position="524"/>
        <end position="582"/>
    </location>
</feature>
<keyword evidence="8" id="KW-0732">Signal</keyword>
<dbReference type="CDD" id="cd00033">
    <property type="entry name" value="CCP"/>
    <property type="match status" value="8"/>
</dbReference>
<keyword evidence="13 25" id="KW-1133">Transmembrane helix</keyword>
<dbReference type="Pfam" id="PF00008">
    <property type="entry name" value="EGF"/>
    <property type="match status" value="1"/>
</dbReference>
<evidence type="ECO:0000256" key="12">
    <source>
        <dbReference type="ARBA" id="ARBA00022889"/>
    </source>
</evidence>
<keyword evidence="11" id="KW-0106">Calcium</keyword>
<dbReference type="FunFam" id="2.10.25.10:FF:000176">
    <property type="entry name" value="Selectin P"/>
    <property type="match status" value="1"/>
</dbReference>
<dbReference type="Pfam" id="PF00059">
    <property type="entry name" value="Lectin_C"/>
    <property type="match status" value="2"/>
</dbReference>
<dbReference type="SUPFAM" id="SSF57535">
    <property type="entry name" value="Complement control module/SCR domain"/>
    <property type="match status" value="8"/>
</dbReference>
<evidence type="ECO:0000256" key="24">
    <source>
        <dbReference type="PROSITE-ProRule" id="PRU00302"/>
    </source>
</evidence>
<evidence type="ECO:0000256" key="19">
    <source>
        <dbReference type="ARBA" id="ARBA00041401"/>
    </source>
</evidence>
<dbReference type="CDD" id="cd00054">
    <property type="entry name" value="EGF_CA"/>
    <property type="match status" value="1"/>
</dbReference>
<feature type="non-terminal residue" evidence="29">
    <location>
        <position position="1"/>
    </location>
</feature>
<evidence type="ECO:0000256" key="22">
    <source>
        <dbReference type="ARBA" id="ARBA00045695"/>
    </source>
</evidence>
<proteinExistence type="inferred from homology"/>
<feature type="domain" description="Sushi" evidence="28">
    <location>
        <begin position="273"/>
        <end position="334"/>
    </location>
</feature>
<dbReference type="InterPro" id="IPR016187">
    <property type="entry name" value="CTDL_fold"/>
</dbReference>
<dbReference type="PROSITE" id="PS01186">
    <property type="entry name" value="EGF_2"/>
    <property type="match status" value="1"/>
</dbReference>
<dbReference type="InterPro" id="IPR001304">
    <property type="entry name" value="C-type_lectin-like"/>
</dbReference>
<feature type="domain" description="Sushi" evidence="28">
    <location>
        <begin position="211"/>
        <end position="272"/>
    </location>
</feature>
<comment type="caution">
    <text evidence="29">The sequence shown here is derived from an EMBL/GenBank/DDBJ whole genome shotgun (WGS) entry which is preliminary data.</text>
</comment>
<evidence type="ECO:0000256" key="18">
    <source>
        <dbReference type="ARBA" id="ARBA00040812"/>
    </source>
</evidence>
<feature type="disulfide bond" evidence="24">
    <location>
        <begin position="305"/>
        <end position="332"/>
    </location>
</feature>
<dbReference type="PRINTS" id="PR00343">
    <property type="entry name" value="SELECTIN"/>
</dbReference>
<dbReference type="SMART" id="SM00032">
    <property type="entry name" value="CCP"/>
    <property type="match status" value="8"/>
</dbReference>
<evidence type="ECO:0000256" key="13">
    <source>
        <dbReference type="ARBA" id="ARBA00022989"/>
    </source>
</evidence>
<dbReference type="InterPro" id="IPR000436">
    <property type="entry name" value="Sushi_SCR_CCP_dom"/>
</dbReference>
<evidence type="ECO:0000259" key="27">
    <source>
        <dbReference type="PROSITE" id="PS50041"/>
    </source>
</evidence>
<dbReference type="FunFam" id="2.10.70.10:FF:000001">
    <property type="entry name" value="Selectin P"/>
    <property type="match status" value="7"/>
</dbReference>
<organism evidence="29 30">
    <name type="scientific">Galemys pyrenaicus</name>
    <name type="common">Iberian desman</name>
    <name type="synonym">Pyrenean desman</name>
    <dbReference type="NCBI Taxonomy" id="202257"/>
    <lineage>
        <taxon>Eukaryota</taxon>
        <taxon>Metazoa</taxon>
        <taxon>Chordata</taxon>
        <taxon>Craniata</taxon>
        <taxon>Vertebrata</taxon>
        <taxon>Euteleostomi</taxon>
        <taxon>Mammalia</taxon>
        <taxon>Eutheria</taxon>
        <taxon>Laurasiatheria</taxon>
        <taxon>Eulipotyphla</taxon>
        <taxon>Talpidae</taxon>
        <taxon>Galemys</taxon>
    </lineage>
</organism>
<evidence type="ECO:0000256" key="9">
    <source>
        <dbReference type="ARBA" id="ARBA00022734"/>
    </source>
</evidence>
<feature type="disulfide bond" evidence="24">
    <location>
        <begin position="927"/>
        <end position="954"/>
    </location>
</feature>
<keyword evidence="14 25" id="KW-0472">Membrane</keyword>
<evidence type="ECO:0000256" key="14">
    <source>
        <dbReference type="ARBA" id="ARBA00023136"/>
    </source>
</evidence>
<feature type="domain" description="C-type lectin" evidence="27">
    <location>
        <begin position="662"/>
        <end position="784"/>
    </location>
</feature>